<feature type="domain" description="ABC transmembrane type-2" evidence="9">
    <location>
        <begin position="47"/>
        <end position="295"/>
    </location>
</feature>
<comment type="similarity">
    <text evidence="2">Belongs to the ABC-2 integral membrane protein family.</text>
</comment>
<comment type="subcellular location">
    <subcellularLocation>
        <location evidence="1">Cell membrane</location>
        <topology evidence="1">Multi-pass membrane protein</topology>
    </subcellularLocation>
</comment>
<evidence type="ECO:0000256" key="1">
    <source>
        <dbReference type="ARBA" id="ARBA00004651"/>
    </source>
</evidence>
<feature type="transmembrane region" description="Helical" evidence="8">
    <location>
        <begin position="242"/>
        <end position="259"/>
    </location>
</feature>
<organism evidence="10 11">
    <name type="scientific">Frankliniella occidentalis</name>
    <name type="common">Western flower thrips</name>
    <name type="synonym">Euthrips occidentalis</name>
    <dbReference type="NCBI Taxonomy" id="133901"/>
    <lineage>
        <taxon>Eukaryota</taxon>
        <taxon>Metazoa</taxon>
        <taxon>Ecdysozoa</taxon>
        <taxon>Arthropoda</taxon>
        <taxon>Hexapoda</taxon>
        <taxon>Insecta</taxon>
        <taxon>Pterygota</taxon>
        <taxon>Neoptera</taxon>
        <taxon>Paraneoptera</taxon>
        <taxon>Thysanoptera</taxon>
        <taxon>Terebrantia</taxon>
        <taxon>Thripoidea</taxon>
        <taxon>Thripidae</taxon>
        <taxon>Frankliniella</taxon>
    </lineage>
</organism>
<feature type="transmembrane region" description="Helical" evidence="8">
    <location>
        <begin position="271"/>
        <end position="292"/>
    </location>
</feature>
<dbReference type="AlphaFoldDB" id="A0A9C6XBT1"/>
<evidence type="ECO:0000256" key="2">
    <source>
        <dbReference type="ARBA" id="ARBA00007783"/>
    </source>
</evidence>
<keyword evidence="7 8" id="KW-0472">Membrane</keyword>
<dbReference type="InterPro" id="IPR047817">
    <property type="entry name" value="ABC2_TM_bact-type"/>
</dbReference>
<feature type="transmembrane region" description="Helical" evidence="8">
    <location>
        <begin position="213"/>
        <end position="230"/>
    </location>
</feature>
<feature type="transmembrane region" description="Helical" evidence="8">
    <location>
        <begin position="105"/>
        <end position="125"/>
    </location>
</feature>
<dbReference type="InterPro" id="IPR051449">
    <property type="entry name" value="ABC-2_transporter_component"/>
</dbReference>
<evidence type="ECO:0000313" key="10">
    <source>
        <dbReference type="Proteomes" id="UP000504606"/>
    </source>
</evidence>
<evidence type="ECO:0000313" key="11">
    <source>
        <dbReference type="RefSeq" id="XP_052132905.1"/>
    </source>
</evidence>
<dbReference type="KEGG" id="foc:113217996"/>
<protein>
    <submittedName>
        <fullName evidence="11">ABC transporter G family member 20</fullName>
    </submittedName>
</protein>
<dbReference type="PANTHER" id="PTHR30294:SF38">
    <property type="entry name" value="TRANSPORT PERMEASE PROTEIN"/>
    <property type="match status" value="1"/>
</dbReference>
<dbReference type="Pfam" id="PF12698">
    <property type="entry name" value="ABC2_membrane_3"/>
    <property type="match status" value="1"/>
</dbReference>
<dbReference type="InterPro" id="IPR013525">
    <property type="entry name" value="ABC2_TM"/>
</dbReference>
<feature type="transmembrane region" description="Helical" evidence="8">
    <location>
        <begin position="179"/>
        <end position="201"/>
    </location>
</feature>
<dbReference type="GeneID" id="113217996"/>
<reference evidence="11" key="1">
    <citation type="submission" date="2025-08" db="UniProtKB">
        <authorList>
            <consortium name="RefSeq"/>
        </authorList>
    </citation>
    <scope>IDENTIFICATION</scope>
    <source>
        <tissue evidence="11">Whole organism</tissue>
    </source>
</reference>
<evidence type="ECO:0000256" key="6">
    <source>
        <dbReference type="ARBA" id="ARBA00022989"/>
    </source>
</evidence>
<name>A0A9C6XBT1_FRAOC</name>
<proteinExistence type="inferred from homology"/>
<keyword evidence="3" id="KW-0813">Transport</keyword>
<dbReference type="GO" id="GO:0005886">
    <property type="term" value="C:plasma membrane"/>
    <property type="evidence" value="ECO:0007669"/>
    <property type="project" value="UniProtKB-SubCell"/>
</dbReference>
<dbReference type="GO" id="GO:0140359">
    <property type="term" value="F:ABC-type transporter activity"/>
    <property type="evidence" value="ECO:0007669"/>
    <property type="project" value="InterPro"/>
</dbReference>
<dbReference type="OrthoDB" id="10255969at2759"/>
<keyword evidence="4" id="KW-1003">Cell membrane</keyword>
<dbReference type="PANTHER" id="PTHR30294">
    <property type="entry name" value="MEMBRANE COMPONENT OF ABC TRANSPORTER YHHJ-RELATED"/>
    <property type="match status" value="1"/>
</dbReference>
<feature type="transmembrane region" description="Helical" evidence="8">
    <location>
        <begin position="145"/>
        <end position="172"/>
    </location>
</feature>
<evidence type="ECO:0000256" key="3">
    <source>
        <dbReference type="ARBA" id="ARBA00022448"/>
    </source>
</evidence>
<evidence type="ECO:0000256" key="8">
    <source>
        <dbReference type="SAM" id="Phobius"/>
    </source>
</evidence>
<sequence>MKGKAYAAVHLQDNFTENLFARINDGQHATNETLLGSEVNVWLDNSNSYITTLMQSDMTYGTIELLQNTLGHCDYNPAVAGIPVRFESPIYGDINTDFLDFASPGCALTLIFFMSLASAVGAILSEKNEGLLDRSLVMGVTMREVMWSHIIIQTMMMILQTIIVLVGFFVVLQITNDGPLFWVVLLCVLQGFCGMCLGMLVSSLTDSDREATFVALGSFFPFIVMSGMIWPVEGMHIALRRLGWALPLTLATTSLRYMMSRGWGPAHPEVWYGFVSTIVWIGIFLSSVLFVLRKRR</sequence>
<dbReference type="Proteomes" id="UP000504606">
    <property type="component" value="Unplaced"/>
</dbReference>
<gene>
    <name evidence="11" type="primary">LOC113217996</name>
</gene>
<evidence type="ECO:0000259" key="9">
    <source>
        <dbReference type="PROSITE" id="PS51012"/>
    </source>
</evidence>
<keyword evidence="5 8" id="KW-0812">Transmembrane</keyword>
<evidence type="ECO:0000256" key="7">
    <source>
        <dbReference type="ARBA" id="ARBA00023136"/>
    </source>
</evidence>
<dbReference type="PROSITE" id="PS51012">
    <property type="entry name" value="ABC_TM2"/>
    <property type="match status" value="1"/>
</dbReference>
<keyword evidence="6 8" id="KW-1133">Transmembrane helix</keyword>
<keyword evidence="10" id="KW-1185">Reference proteome</keyword>
<accession>A0A9C6XBT1</accession>
<evidence type="ECO:0000256" key="5">
    <source>
        <dbReference type="ARBA" id="ARBA00022692"/>
    </source>
</evidence>
<dbReference type="RefSeq" id="XP_052132905.1">
    <property type="nucleotide sequence ID" value="XM_052276945.1"/>
</dbReference>
<evidence type="ECO:0000256" key="4">
    <source>
        <dbReference type="ARBA" id="ARBA00022475"/>
    </source>
</evidence>